<evidence type="ECO:0000256" key="1">
    <source>
        <dbReference type="ARBA" id="ARBA00008898"/>
    </source>
</evidence>
<protein>
    <submittedName>
        <fullName evidence="4">Monooxygenase</fullName>
    </submittedName>
</protein>
<feature type="domain" description="Flavin reductase like" evidence="3">
    <location>
        <begin position="20"/>
        <end position="164"/>
    </location>
</feature>
<comment type="caution">
    <text evidence="4">The sequence shown here is derived from an EMBL/GenBank/DDBJ whole genome shotgun (WGS) entry which is preliminary data.</text>
</comment>
<proteinExistence type="inferred from homology"/>
<dbReference type="InterPro" id="IPR002563">
    <property type="entry name" value="Flavin_Rdtase-like_dom"/>
</dbReference>
<dbReference type="EMBL" id="BMDW01000013">
    <property type="protein sequence ID" value="GGA51971.1"/>
    <property type="molecule type" value="Genomic_DNA"/>
</dbReference>
<dbReference type="PANTHER" id="PTHR30466">
    <property type="entry name" value="FLAVIN REDUCTASE"/>
    <property type="match status" value="1"/>
</dbReference>
<dbReference type="RefSeq" id="WP_188447581.1">
    <property type="nucleotide sequence ID" value="NZ_BMDW01000013.1"/>
</dbReference>
<dbReference type="Proteomes" id="UP000618591">
    <property type="component" value="Unassembled WGS sequence"/>
</dbReference>
<comment type="similarity">
    <text evidence="1">Belongs to the non-flavoprotein flavin reductase family.</text>
</comment>
<dbReference type="SMART" id="SM00903">
    <property type="entry name" value="Flavin_Reduct"/>
    <property type="match status" value="1"/>
</dbReference>
<dbReference type="InterPro" id="IPR050268">
    <property type="entry name" value="NADH-dep_flavin_reductase"/>
</dbReference>
<name>A0ABQ1GWU2_9SPHN</name>
<evidence type="ECO:0000259" key="3">
    <source>
        <dbReference type="SMART" id="SM00903"/>
    </source>
</evidence>
<evidence type="ECO:0000256" key="2">
    <source>
        <dbReference type="ARBA" id="ARBA00023002"/>
    </source>
</evidence>
<keyword evidence="2" id="KW-0560">Oxidoreductase</keyword>
<evidence type="ECO:0000313" key="5">
    <source>
        <dbReference type="Proteomes" id="UP000618591"/>
    </source>
</evidence>
<reference evidence="5" key="1">
    <citation type="journal article" date="2019" name="Int. J. Syst. Evol. Microbiol.">
        <title>The Global Catalogue of Microorganisms (GCM) 10K type strain sequencing project: providing services to taxonomists for standard genome sequencing and annotation.</title>
        <authorList>
            <consortium name="The Broad Institute Genomics Platform"/>
            <consortium name="The Broad Institute Genome Sequencing Center for Infectious Disease"/>
            <person name="Wu L."/>
            <person name="Ma J."/>
        </authorList>
    </citation>
    <scope>NUCLEOTIDE SEQUENCE [LARGE SCALE GENOMIC DNA]</scope>
    <source>
        <strain evidence="5">CGMCC 1.10106</strain>
    </source>
</reference>
<accession>A0ABQ1GWU2</accession>
<dbReference type="Gene3D" id="2.30.110.10">
    <property type="entry name" value="Electron Transport, Fmn-binding Protein, Chain A"/>
    <property type="match status" value="1"/>
</dbReference>
<organism evidence="4 5">
    <name type="scientific">Sphingomonas psychrolutea</name>
    <dbReference type="NCBI Taxonomy" id="1259676"/>
    <lineage>
        <taxon>Bacteria</taxon>
        <taxon>Pseudomonadati</taxon>
        <taxon>Pseudomonadota</taxon>
        <taxon>Alphaproteobacteria</taxon>
        <taxon>Sphingomonadales</taxon>
        <taxon>Sphingomonadaceae</taxon>
        <taxon>Sphingomonas</taxon>
    </lineage>
</organism>
<dbReference type="PANTHER" id="PTHR30466:SF11">
    <property type="entry name" value="FLAVIN-DEPENDENT MONOOXYGENASE, REDUCTASE SUBUNIT HSAB"/>
    <property type="match status" value="1"/>
</dbReference>
<sequence>MDGQVILEEPIDGATFRRVLGHYPTGVCVITAIEPGGKPTAMVVGSFTSVSLDPPLVAFFPDRGSSSWPRIQRAGKFCVNVLGSHQQDLCRRFAAKSDDKFADLEFRVSTLGSPVLNDVIAWVDCTLEAVHDAGDHLIVLGRVRELDVERGDAPLLFLRGTYGSFSALL</sequence>
<dbReference type="InterPro" id="IPR012349">
    <property type="entry name" value="Split_barrel_FMN-bd"/>
</dbReference>
<gene>
    <name evidence="4" type="primary">mmyF</name>
    <name evidence="4" type="ORF">GCM10011395_22910</name>
</gene>
<evidence type="ECO:0000313" key="4">
    <source>
        <dbReference type="EMBL" id="GGA51971.1"/>
    </source>
</evidence>
<dbReference type="Pfam" id="PF01613">
    <property type="entry name" value="Flavin_Reduct"/>
    <property type="match status" value="1"/>
</dbReference>
<keyword evidence="5" id="KW-1185">Reference proteome</keyword>
<dbReference type="SUPFAM" id="SSF50475">
    <property type="entry name" value="FMN-binding split barrel"/>
    <property type="match status" value="1"/>
</dbReference>
<keyword evidence="4" id="KW-0503">Monooxygenase</keyword>
<dbReference type="GO" id="GO:0004497">
    <property type="term" value="F:monooxygenase activity"/>
    <property type="evidence" value="ECO:0007669"/>
    <property type="project" value="UniProtKB-KW"/>
</dbReference>